<name>A0A9Q8Z5L3_CURCL</name>
<dbReference type="AlphaFoldDB" id="A0A9Q8Z5L3"/>
<proteinExistence type="predicted"/>
<keyword evidence="2" id="KW-1185">Reference proteome</keyword>
<accession>A0A9Q8Z5L3</accession>
<protein>
    <submittedName>
        <fullName evidence="1">Uncharacterized protein</fullName>
    </submittedName>
</protein>
<evidence type="ECO:0000313" key="2">
    <source>
        <dbReference type="Proteomes" id="UP001056012"/>
    </source>
</evidence>
<gene>
    <name evidence="1" type="ORF">yc1106_03371</name>
</gene>
<reference evidence="1" key="1">
    <citation type="submission" date="2021-12" db="EMBL/GenBank/DDBJ databases">
        <title>Curvularia clavata genome.</title>
        <authorList>
            <person name="Cao Y."/>
        </authorList>
    </citation>
    <scope>NUCLEOTIDE SEQUENCE</scope>
    <source>
        <strain evidence="1">Yc1106</strain>
    </source>
</reference>
<dbReference type="VEuPathDB" id="FungiDB:yc1106_03371"/>
<dbReference type="EMBL" id="CP089275">
    <property type="protein sequence ID" value="USP76097.1"/>
    <property type="molecule type" value="Genomic_DNA"/>
</dbReference>
<dbReference type="Proteomes" id="UP001056012">
    <property type="component" value="Chromosome 2"/>
</dbReference>
<evidence type="ECO:0000313" key="1">
    <source>
        <dbReference type="EMBL" id="USP76097.1"/>
    </source>
</evidence>
<sequence length="151" mass="17971">MNAENIIWTGDLDETPVSTSSTPAYRPPQFDANTSLTAHQKNLLIIYHLHRHYEIEFMNTVVDVDITIRRERDEPGVKFIKQQLGDMQEELARHREGGRRVERKIMNERERLGMVLKKRRGGEKEKYVARRQLEEIEKVMEKRKQKIKCLR</sequence>
<dbReference type="OrthoDB" id="3695539at2759"/>
<organism evidence="1 2">
    <name type="scientific">Curvularia clavata</name>
    <dbReference type="NCBI Taxonomy" id="95742"/>
    <lineage>
        <taxon>Eukaryota</taxon>
        <taxon>Fungi</taxon>
        <taxon>Dikarya</taxon>
        <taxon>Ascomycota</taxon>
        <taxon>Pezizomycotina</taxon>
        <taxon>Dothideomycetes</taxon>
        <taxon>Pleosporomycetidae</taxon>
        <taxon>Pleosporales</taxon>
        <taxon>Pleosporineae</taxon>
        <taxon>Pleosporaceae</taxon>
        <taxon>Curvularia</taxon>
    </lineage>
</organism>